<dbReference type="InterPro" id="IPR048548">
    <property type="entry name" value="KRR1-like_KH2"/>
</dbReference>
<name>A0ABQ7S5C9_9ACAR</name>
<dbReference type="InterPro" id="IPR036612">
    <property type="entry name" value="KH_dom_type_1_sf"/>
</dbReference>
<dbReference type="Gene3D" id="3.30.1370.10">
    <property type="entry name" value="K Homology domain, type 1"/>
    <property type="match status" value="2"/>
</dbReference>
<accession>A0ABQ7S5C9</accession>
<evidence type="ECO:0000256" key="2">
    <source>
        <dbReference type="ARBA" id="ARBA00009344"/>
    </source>
</evidence>
<comment type="caution">
    <text evidence="15">The sequence shown here is derived from an EMBL/GenBank/DDBJ whole genome shotgun (WGS) entry which is preliminary data.</text>
</comment>
<evidence type="ECO:0000256" key="6">
    <source>
        <dbReference type="ARBA" id="ARBA00022884"/>
    </source>
</evidence>
<dbReference type="CDD" id="cd22394">
    <property type="entry name" value="KH-I_KRR1_rpt2"/>
    <property type="match status" value="1"/>
</dbReference>
<evidence type="ECO:0000256" key="13">
    <source>
        <dbReference type="SAM" id="MobiDB-lite"/>
    </source>
</evidence>
<comment type="subunit">
    <text evidence="10">Monomer. Component of the ribosomal small subunit (SSU) processome.</text>
</comment>
<dbReference type="InterPro" id="IPR048549">
    <property type="entry name" value="KRR1-like_KH2_euk"/>
</dbReference>
<evidence type="ECO:0000256" key="8">
    <source>
        <dbReference type="ARBA" id="ARBA00023274"/>
    </source>
</evidence>
<keyword evidence="16" id="KW-1185">Reference proteome</keyword>
<dbReference type="Pfam" id="PF21800">
    <property type="entry name" value="KH_KRR1_2nd"/>
    <property type="match status" value="1"/>
</dbReference>
<dbReference type="PANTHER" id="PTHR12581:SF0">
    <property type="entry name" value="KRR1 SMALL SUBUNIT PROCESSOME COMPONENT HOMOLOG"/>
    <property type="match status" value="1"/>
</dbReference>
<feature type="non-terminal residue" evidence="15">
    <location>
        <position position="1"/>
    </location>
</feature>
<dbReference type="SUPFAM" id="SSF54791">
    <property type="entry name" value="Eukaryotic type KH-domain (KH-domain type I)"/>
    <property type="match status" value="1"/>
</dbReference>
<feature type="region of interest" description="Disordered" evidence="13">
    <location>
        <begin position="212"/>
        <end position="243"/>
    </location>
</feature>
<evidence type="ECO:0000256" key="4">
    <source>
        <dbReference type="ARBA" id="ARBA00022517"/>
    </source>
</evidence>
<keyword evidence="5" id="KW-0698">rRNA processing</keyword>
<evidence type="ECO:0000256" key="1">
    <source>
        <dbReference type="ARBA" id="ARBA00004604"/>
    </source>
</evidence>
<keyword evidence="4" id="KW-0690">Ribosome biogenesis</keyword>
<dbReference type="InterPro" id="IPR041174">
    <property type="entry name" value="KRR1-like_KH1"/>
</dbReference>
<evidence type="ECO:0000313" key="16">
    <source>
        <dbReference type="Proteomes" id="UP000825002"/>
    </source>
</evidence>
<dbReference type="InterPro" id="IPR024166">
    <property type="entry name" value="rRNA_assembly_KRR1"/>
</dbReference>
<organism evidence="15 16">
    <name type="scientific">Fragariocoptes setiger</name>
    <dbReference type="NCBI Taxonomy" id="1670756"/>
    <lineage>
        <taxon>Eukaryota</taxon>
        <taxon>Metazoa</taxon>
        <taxon>Ecdysozoa</taxon>
        <taxon>Arthropoda</taxon>
        <taxon>Chelicerata</taxon>
        <taxon>Arachnida</taxon>
        <taxon>Acari</taxon>
        <taxon>Acariformes</taxon>
        <taxon>Trombidiformes</taxon>
        <taxon>Prostigmata</taxon>
        <taxon>Eupodina</taxon>
        <taxon>Eriophyoidea</taxon>
        <taxon>Phytoptidae</taxon>
        <taxon>Fragariocoptes</taxon>
    </lineage>
</organism>
<dbReference type="EMBL" id="JAIFTH010001231">
    <property type="protein sequence ID" value="KAG9508622.1"/>
    <property type="molecule type" value="Genomic_DNA"/>
</dbReference>
<feature type="compositionally biased region" description="Basic residues" evidence="13">
    <location>
        <begin position="212"/>
        <end position="229"/>
    </location>
</feature>
<comment type="function">
    <text evidence="9">Required for 40S ribosome biogenesis. Involved in nucleolar processing of pre-18S ribosomal RNA and ribosome assembly. Binds to RNA. Required for female germline development, cell viability during eye development and for survival of dividing cells and epithelial cells during early wing disk development.</text>
</comment>
<dbReference type="InterPro" id="IPR048550">
    <property type="entry name" value="KRR1-like_KH1_euk"/>
</dbReference>
<evidence type="ECO:0000256" key="12">
    <source>
        <dbReference type="ARBA" id="ARBA00032993"/>
    </source>
</evidence>
<keyword evidence="7" id="KW-0539">Nucleus</keyword>
<dbReference type="Pfam" id="PF17903">
    <property type="entry name" value="KH_KRR1_1st"/>
    <property type="match status" value="1"/>
</dbReference>
<evidence type="ECO:0000256" key="11">
    <source>
        <dbReference type="ARBA" id="ARBA00032580"/>
    </source>
</evidence>
<evidence type="ECO:0000256" key="9">
    <source>
        <dbReference type="ARBA" id="ARBA00024689"/>
    </source>
</evidence>
<evidence type="ECO:0000256" key="5">
    <source>
        <dbReference type="ARBA" id="ARBA00022552"/>
    </source>
</evidence>
<evidence type="ECO:0000313" key="15">
    <source>
        <dbReference type="EMBL" id="KAG9508622.1"/>
    </source>
</evidence>
<reference evidence="15 16" key="1">
    <citation type="submission" date="2020-10" db="EMBL/GenBank/DDBJ databases">
        <authorList>
            <person name="Klimov P.B."/>
            <person name="Dyachkov S.M."/>
            <person name="Chetverikov P.E."/>
        </authorList>
    </citation>
    <scope>NUCLEOTIDE SEQUENCE [LARGE SCALE GENOMIC DNA]</scope>
    <source>
        <strain evidence="15">BMOC 18-1129-001#AD2665</strain>
        <tissue evidence="15">Entire mites</tissue>
    </source>
</reference>
<keyword evidence="8" id="KW-0687">Ribonucleoprotein</keyword>
<evidence type="ECO:0000256" key="3">
    <source>
        <dbReference type="ARBA" id="ARBA00020053"/>
    </source>
</evidence>
<feature type="domain" description="K Homology" evidence="14">
    <location>
        <begin position="105"/>
        <end position="177"/>
    </location>
</feature>
<dbReference type="CDD" id="cd22393">
    <property type="entry name" value="KH-I_KRR1_rpt1"/>
    <property type="match status" value="1"/>
</dbReference>
<dbReference type="Proteomes" id="UP000825002">
    <property type="component" value="Unassembled WGS sequence"/>
</dbReference>
<gene>
    <name evidence="15" type="primary">dbe</name>
    <name evidence="15" type="ORF">GZH46_02877</name>
</gene>
<evidence type="ECO:0000259" key="14">
    <source>
        <dbReference type="SMART" id="SM00322"/>
    </source>
</evidence>
<comment type="similarity">
    <text evidence="2">Belongs to the KRR1 family.</text>
</comment>
<evidence type="ECO:0000256" key="7">
    <source>
        <dbReference type="ARBA" id="ARBA00023242"/>
    </source>
</evidence>
<comment type="subcellular location">
    <subcellularLocation>
        <location evidence="1">Nucleus</location>
        <location evidence="1">Nucleolus</location>
    </subcellularLocation>
</comment>
<sequence>MDEQTSGLRKLTEKENPHGTLYESTLSTLFPRYRENYIEHTWPLIKKAIEDEGLKCSLDLVKGQIHVSTTKKTFDPYIIFKARDMTRLIARSVPYEQAVKVLDDDRTSDIIKIGRLASNKARFVKRRQRLIGANGSNLKALELLTDCYILVQGTTVAAIGPHKGLQQVRRVVEDCMKNTAHPVLSIKALMIKRELMNDEKLRKENWDRFLPKIKRNQSKRRKPHKIRKKSEKDYTPFPPPIAM</sequence>
<dbReference type="InterPro" id="IPR004087">
    <property type="entry name" value="KH_dom"/>
</dbReference>
<protein>
    <recommendedName>
        <fullName evidence="3">KRR1 small subunit processome component homolog</fullName>
    </recommendedName>
    <alternativeName>
        <fullName evidence="12">KRR-R motif-containing protein 1</fullName>
    </alternativeName>
    <alternativeName>
        <fullName evidence="11">Protein dribble</fullName>
    </alternativeName>
</protein>
<keyword evidence="6" id="KW-0694">RNA-binding</keyword>
<dbReference type="SMART" id="SM00322">
    <property type="entry name" value="KH"/>
    <property type="match status" value="1"/>
</dbReference>
<proteinExistence type="inferred from homology"/>
<evidence type="ECO:0000256" key="10">
    <source>
        <dbReference type="ARBA" id="ARBA00025925"/>
    </source>
</evidence>
<dbReference type="PANTHER" id="PTHR12581">
    <property type="entry name" value="HIV-1 REV BINDING PROTEIN 2, 3"/>
    <property type="match status" value="1"/>
</dbReference>